<proteinExistence type="predicted"/>
<dbReference type="InterPro" id="IPR009511">
    <property type="entry name" value="MAD1/Cdc20-bound-Mad2-bd"/>
</dbReference>
<name>A0AAD4P4X0_PERFH</name>
<keyword evidence="1" id="KW-0175">Coiled coil</keyword>
<keyword evidence="3" id="KW-1185">Reference proteome</keyword>
<dbReference type="Gene3D" id="3.30.900.20">
    <property type="match status" value="1"/>
</dbReference>
<dbReference type="GO" id="GO:0007096">
    <property type="term" value="P:regulation of exit from mitosis"/>
    <property type="evidence" value="ECO:0007669"/>
    <property type="project" value="InterPro"/>
</dbReference>
<reference evidence="2 3" key="1">
    <citation type="journal article" date="2021" name="Nat. Commun.">
        <title>Incipient diploidization of the medicinal plant Perilla within 10,000 years.</title>
        <authorList>
            <person name="Zhang Y."/>
            <person name="Shen Q."/>
            <person name="Leng L."/>
            <person name="Zhang D."/>
            <person name="Chen S."/>
            <person name="Shi Y."/>
            <person name="Ning Z."/>
            <person name="Chen S."/>
        </authorList>
    </citation>
    <scope>NUCLEOTIDE SEQUENCE [LARGE SCALE GENOMIC DNA]</scope>
    <source>
        <strain evidence="3">cv. PC099</strain>
    </source>
</reference>
<accession>A0AAD4P4X0</accession>
<protein>
    <submittedName>
        <fullName evidence="2">Nonstructural protein</fullName>
    </submittedName>
</protein>
<feature type="coiled-coil region" evidence="1">
    <location>
        <begin position="49"/>
        <end position="88"/>
    </location>
</feature>
<sequence length="273" mass="30923">MEEGGGSSELECTNIDAAADSLDSSTIFHLVSDIVAFILFMHQQIPSVLQDITHEFDDLRSEFKELEIELAESEAKAISTRRKQAARKREVKMGIRRLEKLMGCISNLKTALQLVITEVPNVDKISLVLGPSPLRPLHIYELCFSNGRPVLEDFSRSKITEMLSRKAIRTMISKGVGSDSYAGPTKLFLLVKAPSFLNLPLHFLPKREFRPNRKAKPFRLRFRCRNQNMAMNPQPDDRASSVEVQHSTSEDLIWFQCRHTIKGIVCRASPPED</sequence>
<dbReference type="GO" id="GO:0005634">
    <property type="term" value="C:nucleus"/>
    <property type="evidence" value="ECO:0007669"/>
    <property type="project" value="InterPro"/>
</dbReference>
<dbReference type="EMBL" id="SDAM02000167">
    <property type="protein sequence ID" value="KAH6826045.1"/>
    <property type="molecule type" value="Genomic_DNA"/>
</dbReference>
<dbReference type="PANTHER" id="PTHR15681">
    <property type="entry name" value="MAD2L1-BINDING PROTEIN"/>
    <property type="match status" value="1"/>
</dbReference>
<evidence type="ECO:0000313" key="2">
    <source>
        <dbReference type="EMBL" id="KAH6826045.1"/>
    </source>
</evidence>
<dbReference type="InterPro" id="IPR053729">
    <property type="entry name" value="MAD2L1BP_domain_sf"/>
</dbReference>
<dbReference type="PANTHER" id="PTHR15681:SF1">
    <property type="entry name" value="MAD2L1-BINDING PROTEIN"/>
    <property type="match status" value="1"/>
</dbReference>
<evidence type="ECO:0000256" key="1">
    <source>
        <dbReference type="SAM" id="Coils"/>
    </source>
</evidence>
<comment type="caution">
    <text evidence="2">The sequence shown here is derived from an EMBL/GenBank/DDBJ whole genome shotgun (WGS) entry which is preliminary data.</text>
</comment>
<dbReference type="Proteomes" id="UP001190926">
    <property type="component" value="Unassembled WGS sequence"/>
</dbReference>
<dbReference type="AlphaFoldDB" id="A0AAD4P4X0"/>
<gene>
    <name evidence="2" type="ORF">C2S53_001482</name>
</gene>
<evidence type="ECO:0000313" key="3">
    <source>
        <dbReference type="Proteomes" id="UP001190926"/>
    </source>
</evidence>
<organism evidence="2 3">
    <name type="scientific">Perilla frutescens var. hirtella</name>
    <name type="common">Perilla citriodora</name>
    <name type="synonym">Perilla setoyensis</name>
    <dbReference type="NCBI Taxonomy" id="608512"/>
    <lineage>
        <taxon>Eukaryota</taxon>
        <taxon>Viridiplantae</taxon>
        <taxon>Streptophyta</taxon>
        <taxon>Embryophyta</taxon>
        <taxon>Tracheophyta</taxon>
        <taxon>Spermatophyta</taxon>
        <taxon>Magnoliopsida</taxon>
        <taxon>eudicotyledons</taxon>
        <taxon>Gunneridae</taxon>
        <taxon>Pentapetalae</taxon>
        <taxon>asterids</taxon>
        <taxon>lamiids</taxon>
        <taxon>Lamiales</taxon>
        <taxon>Lamiaceae</taxon>
        <taxon>Nepetoideae</taxon>
        <taxon>Elsholtzieae</taxon>
        <taxon>Perilla</taxon>
    </lineage>
</organism>